<evidence type="ECO:0000313" key="2">
    <source>
        <dbReference type="EMBL" id="KAJ1186351.1"/>
    </source>
</evidence>
<feature type="compositionally biased region" description="Polar residues" evidence="1">
    <location>
        <begin position="112"/>
        <end position="126"/>
    </location>
</feature>
<evidence type="ECO:0000256" key="1">
    <source>
        <dbReference type="SAM" id="MobiDB-lite"/>
    </source>
</evidence>
<evidence type="ECO:0000313" key="3">
    <source>
        <dbReference type="Proteomes" id="UP001066276"/>
    </source>
</evidence>
<organism evidence="2 3">
    <name type="scientific">Pleurodeles waltl</name>
    <name type="common">Iberian ribbed newt</name>
    <dbReference type="NCBI Taxonomy" id="8319"/>
    <lineage>
        <taxon>Eukaryota</taxon>
        <taxon>Metazoa</taxon>
        <taxon>Chordata</taxon>
        <taxon>Craniata</taxon>
        <taxon>Vertebrata</taxon>
        <taxon>Euteleostomi</taxon>
        <taxon>Amphibia</taxon>
        <taxon>Batrachia</taxon>
        <taxon>Caudata</taxon>
        <taxon>Salamandroidea</taxon>
        <taxon>Salamandridae</taxon>
        <taxon>Pleurodelinae</taxon>
        <taxon>Pleurodeles</taxon>
    </lineage>
</organism>
<protein>
    <submittedName>
        <fullName evidence="2">Uncharacterized protein</fullName>
    </submittedName>
</protein>
<proteinExistence type="predicted"/>
<dbReference type="EMBL" id="JANPWB010000005">
    <property type="protein sequence ID" value="KAJ1186351.1"/>
    <property type="molecule type" value="Genomic_DNA"/>
</dbReference>
<accession>A0AAV7UCW4</accession>
<feature type="compositionally biased region" description="Basic and acidic residues" evidence="1">
    <location>
        <begin position="81"/>
        <end position="107"/>
    </location>
</feature>
<sequence>MVARAAPRGQEETVEGSRARRSYYHTVMGCCQQQTRLRRRRGLTLPLTTRKGKVRWPIPYDFRGPRGSGMDFVPFWRYKEGSPRQKEEEKKETKETKEQKETKEPKEACINARTTGSQAESRSCRTMPSRDPRLRQRRGRCPARFPATLQEKRGYSRCAPLVGRRKTGVIGREEHIGTRKASEKADNLKARTDRDREKPTEGS</sequence>
<comment type="caution">
    <text evidence="2">The sequence shown here is derived from an EMBL/GenBank/DDBJ whole genome shotgun (WGS) entry which is preliminary data.</text>
</comment>
<name>A0AAV7UCW4_PLEWA</name>
<dbReference type="AlphaFoldDB" id="A0AAV7UCW4"/>
<dbReference type="Proteomes" id="UP001066276">
    <property type="component" value="Chromosome 3_1"/>
</dbReference>
<gene>
    <name evidence="2" type="ORF">NDU88_003133</name>
</gene>
<feature type="compositionally biased region" description="Basic and acidic residues" evidence="1">
    <location>
        <begin position="171"/>
        <end position="203"/>
    </location>
</feature>
<feature type="region of interest" description="Disordered" evidence="1">
    <location>
        <begin position="169"/>
        <end position="203"/>
    </location>
</feature>
<keyword evidence="3" id="KW-1185">Reference proteome</keyword>
<reference evidence="2" key="1">
    <citation type="journal article" date="2022" name="bioRxiv">
        <title>Sequencing and chromosome-scale assembly of the giantPleurodeles waltlgenome.</title>
        <authorList>
            <person name="Brown T."/>
            <person name="Elewa A."/>
            <person name="Iarovenko S."/>
            <person name="Subramanian E."/>
            <person name="Araus A.J."/>
            <person name="Petzold A."/>
            <person name="Susuki M."/>
            <person name="Suzuki K.-i.T."/>
            <person name="Hayashi T."/>
            <person name="Toyoda A."/>
            <person name="Oliveira C."/>
            <person name="Osipova E."/>
            <person name="Leigh N.D."/>
            <person name="Simon A."/>
            <person name="Yun M.H."/>
        </authorList>
    </citation>
    <scope>NUCLEOTIDE SEQUENCE</scope>
    <source>
        <strain evidence="2">20211129_DDA</strain>
        <tissue evidence="2">Liver</tissue>
    </source>
</reference>
<feature type="region of interest" description="Disordered" evidence="1">
    <location>
        <begin position="81"/>
        <end position="145"/>
    </location>
</feature>